<dbReference type="CDD" id="cd00093">
    <property type="entry name" value="HTH_XRE"/>
    <property type="match status" value="1"/>
</dbReference>
<dbReference type="InterPro" id="IPR001387">
    <property type="entry name" value="Cro/C1-type_HTH"/>
</dbReference>
<evidence type="ECO:0000313" key="3">
    <source>
        <dbReference type="Proteomes" id="UP001139474"/>
    </source>
</evidence>
<dbReference type="PROSITE" id="PS50943">
    <property type="entry name" value="HTH_CROC1"/>
    <property type="match status" value="1"/>
</dbReference>
<dbReference type="EMBL" id="JAMZDE010000007">
    <property type="protein sequence ID" value="MCP1339666.1"/>
    <property type="molecule type" value="Genomic_DNA"/>
</dbReference>
<keyword evidence="3" id="KW-1185">Reference proteome</keyword>
<feature type="domain" description="HTH cro/C1-type" evidence="1">
    <location>
        <begin position="33"/>
        <end position="86"/>
    </location>
</feature>
<dbReference type="AlphaFoldDB" id="A0A9X2G1V5"/>
<dbReference type="Gene3D" id="1.10.260.40">
    <property type="entry name" value="lambda repressor-like DNA-binding domains"/>
    <property type="match status" value="1"/>
</dbReference>
<accession>A0A9X2G1V5</accession>
<dbReference type="SUPFAM" id="SSF47413">
    <property type="entry name" value="lambda repressor-like DNA-binding domains"/>
    <property type="match status" value="1"/>
</dbReference>
<dbReference type="Pfam" id="PF01381">
    <property type="entry name" value="HTH_3"/>
    <property type="match status" value="1"/>
</dbReference>
<organism evidence="2 3">
    <name type="scientific">Idiomarina rhizosphaerae</name>
    <dbReference type="NCBI Taxonomy" id="2961572"/>
    <lineage>
        <taxon>Bacteria</taxon>
        <taxon>Pseudomonadati</taxon>
        <taxon>Pseudomonadota</taxon>
        <taxon>Gammaproteobacteria</taxon>
        <taxon>Alteromonadales</taxon>
        <taxon>Idiomarinaceae</taxon>
        <taxon>Idiomarina</taxon>
    </lineage>
</organism>
<dbReference type="InterPro" id="IPR010982">
    <property type="entry name" value="Lambda_DNA-bd_dom_sf"/>
</dbReference>
<proteinExistence type="predicted"/>
<gene>
    <name evidence="2" type="ORF">NJR55_08655</name>
</gene>
<sequence length="101" mass="11124">MAKSLHEMKKKIKPEVQAAARAKAVGIIAEMTLAEVRKARGFNQSVVAKKLNLAQSNISQVETRPDALLSTLRHYVEALGGTLELHAKFPDGQDVEINQFK</sequence>
<evidence type="ECO:0000259" key="1">
    <source>
        <dbReference type="PROSITE" id="PS50943"/>
    </source>
</evidence>
<dbReference type="Proteomes" id="UP001139474">
    <property type="component" value="Unassembled WGS sequence"/>
</dbReference>
<reference evidence="2" key="1">
    <citation type="submission" date="2022-06" db="EMBL/GenBank/DDBJ databases">
        <title>Idiomarina rhizosphaerae M1R2S28.</title>
        <authorList>
            <person name="Sun J.-Q."/>
            <person name="Li L.-F."/>
        </authorList>
    </citation>
    <scope>NUCLEOTIDE SEQUENCE</scope>
    <source>
        <strain evidence="2">M1R2S28</strain>
    </source>
</reference>
<dbReference type="RefSeq" id="WP_253619591.1">
    <property type="nucleotide sequence ID" value="NZ_JAMZDE010000007.1"/>
</dbReference>
<protein>
    <submittedName>
        <fullName evidence="2">Helix-turn-helix domain-containing protein</fullName>
    </submittedName>
</protein>
<comment type="caution">
    <text evidence="2">The sequence shown here is derived from an EMBL/GenBank/DDBJ whole genome shotgun (WGS) entry which is preliminary data.</text>
</comment>
<name>A0A9X2G1V5_9GAMM</name>
<dbReference type="GO" id="GO:0003677">
    <property type="term" value="F:DNA binding"/>
    <property type="evidence" value="ECO:0007669"/>
    <property type="project" value="InterPro"/>
</dbReference>
<evidence type="ECO:0000313" key="2">
    <source>
        <dbReference type="EMBL" id="MCP1339666.1"/>
    </source>
</evidence>